<name>A0A1M7R339_9ACTN</name>
<evidence type="ECO:0000256" key="2">
    <source>
        <dbReference type="ARBA" id="ARBA00023015"/>
    </source>
</evidence>
<keyword evidence="6" id="KW-1185">Reference proteome</keyword>
<dbReference type="SUPFAM" id="SSF46689">
    <property type="entry name" value="Homeodomain-like"/>
    <property type="match status" value="1"/>
</dbReference>
<reference evidence="5 6" key="1">
    <citation type="submission" date="2016-11" db="EMBL/GenBank/DDBJ databases">
        <authorList>
            <person name="Jaros S."/>
            <person name="Januszkiewicz K."/>
            <person name="Wedrychowicz H."/>
        </authorList>
    </citation>
    <scope>NUCLEOTIDE SEQUENCE [LARGE SCALE GENOMIC DNA]</scope>
    <source>
        <strain evidence="5 6">DSM 46144</strain>
    </source>
</reference>
<keyword evidence="1" id="KW-0678">Repressor</keyword>
<dbReference type="GO" id="GO:0046677">
    <property type="term" value="P:response to antibiotic"/>
    <property type="evidence" value="ECO:0007669"/>
    <property type="project" value="InterPro"/>
</dbReference>
<evidence type="ECO:0000313" key="6">
    <source>
        <dbReference type="Proteomes" id="UP000184440"/>
    </source>
</evidence>
<sequence length="223" mass="24464">MATTEPTARRRAGSRAGLDRERILMAARGMDPDSLTMQAVADRLGVDRKALHYHVSDRAGLLRLVAADRFETHFLAAAADLAGEWREALVSYAKAIRTGLIAMGTLVDFFRFDPAPDYPSFAPVETLLRRMIDAGFSARQAGRALILVTGVAMMSARDEVLQATDEGHPQLPELRRALGTDATTSYPTLRALAQEESGLYDDGQFEFDLRVLIRGLEGEIGQE</sequence>
<keyword evidence="3" id="KW-0804">Transcription</keyword>
<accession>A0A1M7R339</accession>
<dbReference type="STRING" id="134849.SAMN05443668_106301"/>
<dbReference type="Pfam" id="PF02909">
    <property type="entry name" value="TetR_C_1"/>
    <property type="match status" value="1"/>
</dbReference>
<proteinExistence type="predicted"/>
<protein>
    <submittedName>
        <fullName evidence="5">Tetracyclin repressor, C-terminal all-alpha domain</fullName>
    </submittedName>
</protein>
<evidence type="ECO:0000256" key="1">
    <source>
        <dbReference type="ARBA" id="ARBA00022491"/>
    </source>
</evidence>
<dbReference type="SUPFAM" id="SSF48498">
    <property type="entry name" value="Tetracyclin repressor-like, C-terminal domain"/>
    <property type="match status" value="1"/>
</dbReference>
<dbReference type="InterPro" id="IPR009057">
    <property type="entry name" value="Homeodomain-like_sf"/>
</dbReference>
<evidence type="ECO:0000259" key="4">
    <source>
        <dbReference type="Pfam" id="PF02909"/>
    </source>
</evidence>
<dbReference type="Gene3D" id="1.10.10.60">
    <property type="entry name" value="Homeodomain-like"/>
    <property type="match status" value="1"/>
</dbReference>
<dbReference type="Proteomes" id="UP000184440">
    <property type="component" value="Unassembled WGS sequence"/>
</dbReference>
<dbReference type="PRINTS" id="PR00400">
    <property type="entry name" value="TETREPRESSOR"/>
</dbReference>
<organism evidence="5 6">
    <name type="scientific">Cryptosporangium aurantiacum</name>
    <dbReference type="NCBI Taxonomy" id="134849"/>
    <lineage>
        <taxon>Bacteria</taxon>
        <taxon>Bacillati</taxon>
        <taxon>Actinomycetota</taxon>
        <taxon>Actinomycetes</taxon>
        <taxon>Cryptosporangiales</taxon>
        <taxon>Cryptosporangiaceae</taxon>
        <taxon>Cryptosporangium</taxon>
    </lineage>
</organism>
<dbReference type="InterPro" id="IPR004111">
    <property type="entry name" value="Repressor_TetR_C"/>
</dbReference>
<keyword evidence="2" id="KW-0805">Transcription regulation</keyword>
<dbReference type="InterPro" id="IPR036271">
    <property type="entry name" value="Tet_transcr_reg_TetR-rel_C_sf"/>
</dbReference>
<evidence type="ECO:0000313" key="5">
    <source>
        <dbReference type="EMBL" id="SHN39516.1"/>
    </source>
</evidence>
<dbReference type="AlphaFoldDB" id="A0A1M7R339"/>
<dbReference type="Gene3D" id="1.10.357.10">
    <property type="entry name" value="Tetracycline Repressor, domain 2"/>
    <property type="match status" value="1"/>
</dbReference>
<feature type="domain" description="Tetracycline repressor TetR C-terminal" evidence="4">
    <location>
        <begin position="82"/>
        <end position="217"/>
    </location>
</feature>
<dbReference type="GO" id="GO:0045892">
    <property type="term" value="P:negative regulation of DNA-templated transcription"/>
    <property type="evidence" value="ECO:0007669"/>
    <property type="project" value="InterPro"/>
</dbReference>
<gene>
    <name evidence="5" type="ORF">SAMN05443668_106301</name>
</gene>
<evidence type="ECO:0000256" key="3">
    <source>
        <dbReference type="ARBA" id="ARBA00023163"/>
    </source>
</evidence>
<dbReference type="InterPro" id="IPR003012">
    <property type="entry name" value="Tet_transcr_reg_TetR"/>
</dbReference>
<dbReference type="EMBL" id="FRCS01000006">
    <property type="protein sequence ID" value="SHN39516.1"/>
    <property type="molecule type" value="Genomic_DNA"/>
</dbReference>
<dbReference type="RefSeq" id="WP_073259652.1">
    <property type="nucleotide sequence ID" value="NZ_FRCS01000006.1"/>
</dbReference>
<dbReference type="OrthoDB" id="3209904at2"/>